<organism evidence="10 11">
    <name type="scientific">Pseudomonas alkylphenolica</name>
    <dbReference type="NCBI Taxonomy" id="237609"/>
    <lineage>
        <taxon>Bacteria</taxon>
        <taxon>Pseudomonadati</taxon>
        <taxon>Pseudomonadota</taxon>
        <taxon>Gammaproteobacteria</taxon>
        <taxon>Pseudomonadales</taxon>
        <taxon>Pseudomonadaceae</taxon>
        <taxon>Pseudomonas</taxon>
    </lineage>
</organism>
<comment type="similarity">
    <text evidence="3">Belongs to the 4-oxalocrotonate tautomerase family.</text>
</comment>
<dbReference type="eggNOG" id="COG1942">
    <property type="taxonomic scope" value="Bacteria"/>
</dbReference>
<evidence type="ECO:0000256" key="7">
    <source>
        <dbReference type="ARBA" id="ARBA00023235"/>
    </source>
</evidence>
<reference evidence="10 11" key="1">
    <citation type="submission" date="2014-07" db="EMBL/GenBank/DDBJ databases">
        <authorList>
            <person name="Lee K."/>
            <person name="Lim J.Y."/>
            <person name="Hwang I."/>
        </authorList>
    </citation>
    <scope>NUCLEOTIDE SEQUENCE [LARGE SCALE GENOMIC DNA]</scope>
    <source>
        <strain evidence="10 11">KL28</strain>
    </source>
</reference>
<dbReference type="RefSeq" id="WP_038606386.1">
    <property type="nucleotide sequence ID" value="NZ_CP009048.1"/>
</dbReference>
<evidence type="ECO:0000256" key="8">
    <source>
        <dbReference type="ARBA" id="ARBA00029674"/>
    </source>
</evidence>
<evidence type="ECO:0000256" key="6">
    <source>
        <dbReference type="ARBA" id="ARBA00015750"/>
    </source>
</evidence>
<evidence type="ECO:0000313" key="10">
    <source>
        <dbReference type="EMBL" id="AIL59836.1"/>
    </source>
</evidence>
<dbReference type="InterPro" id="IPR014347">
    <property type="entry name" value="Tautomerase/MIF_sf"/>
</dbReference>
<dbReference type="HOGENOM" id="CLU_151982_0_0_6"/>
<evidence type="ECO:0000256" key="3">
    <source>
        <dbReference type="ARBA" id="ARBA00006723"/>
    </source>
</evidence>
<dbReference type="PANTHER" id="PTHR35530:SF2">
    <property type="entry name" value="BSL4019 PROTEIN"/>
    <property type="match status" value="1"/>
</dbReference>
<comment type="subunit">
    <text evidence="4">Homohexamer.</text>
</comment>
<evidence type="ECO:0000256" key="4">
    <source>
        <dbReference type="ARBA" id="ARBA00011643"/>
    </source>
</evidence>
<gene>
    <name evidence="10" type="ORF">PSAKL28_06000</name>
</gene>
<protein>
    <recommendedName>
        <fullName evidence="6">2-hydroxymuconate tautomerase</fullName>
        <ecNumber evidence="5">5.3.2.6</ecNumber>
    </recommendedName>
    <alternativeName>
        <fullName evidence="8">4-oxalocrotonate tautomerase</fullName>
    </alternativeName>
</protein>
<dbReference type="KEGG" id="palk:PSAKL28_06000"/>
<dbReference type="Pfam" id="PF01361">
    <property type="entry name" value="Tautomerase"/>
    <property type="match status" value="1"/>
</dbReference>
<accession>A0A077F8T2</accession>
<keyword evidence="7" id="KW-0413">Isomerase</keyword>
<feature type="domain" description="4-oxalocrotonate tautomerase-like" evidence="9">
    <location>
        <begin position="2"/>
        <end position="61"/>
    </location>
</feature>
<dbReference type="Gene3D" id="3.30.429.10">
    <property type="entry name" value="Macrophage Migration Inhibitory Factor"/>
    <property type="match status" value="2"/>
</dbReference>
<dbReference type="PANTHER" id="PTHR35530">
    <property type="entry name" value="TAUTOMERASE-RELATED"/>
    <property type="match status" value="1"/>
</dbReference>
<dbReference type="SUPFAM" id="SSF55331">
    <property type="entry name" value="Tautomerase/MIF"/>
    <property type="match status" value="1"/>
</dbReference>
<comment type="function">
    <text evidence="2">Catalyzes the ketonization of 2-hydroxymuconate stereoselectively to yield 2-oxo-3-hexenedioate.</text>
</comment>
<dbReference type="EC" id="5.3.2.6" evidence="5"/>
<evidence type="ECO:0000259" key="9">
    <source>
        <dbReference type="Pfam" id="PF01361"/>
    </source>
</evidence>
<evidence type="ECO:0000256" key="1">
    <source>
        <dbReference type="ARBA" id="ARBA00001379"/>
    </source>
</evidence>
<sequence>MPVVNFHLVQGHCSAEQKVQLLKAASQLYSQVLESPIERVRAFVTLHAADECAVAGDVVSANGLHAPYFDFIVLEGRPLDERRQLMSGFTNLLVDILEVERRLVRGRCTRVEPQDWSIGGLGADALREQEISARAAKLGVAG</sequence>
<dbReference type="Proteomes" id="UP000028931">
    <property type="component" value="Chromosome"/>
</dbReference>
<dbReference type="GO" id="GO:0016853">
    <property type="term" value="F:isomerase activity"/>
    <property type="evidence" value="ECO:0007669"/>
    <property type="project" value="UniProtKB-KW"/>
</dbReference>
<dbReference type="InterPro" id="IPR004370">
    <property type="entry name" value="4-OT-like_dom"/>
</dbReference>
<proteinExistence type="inferred from homology"/>
<comment type="catalytic activity">
    <reaction evidence="1">
        <text>(2Z,4E)-2-hydroxyhexa-2,4-dienedioate = (3E)-2-oxohex-3-enedioate</text>
        <dbReference type="Rhea" id="RHEA:33431"/>
        <dbReference type="ChEBI" id="CHEBI:28080"/>
        <dbReference type="ChEBI" id="CHEBI:64908"/>
        <dbReference type="EC" id="5.3.2.6"/>
    </reaction>
</comment>
<evidence type="ECO:0000313" key="11">
    <source>
        <dbReference type="Proteomes" id="UP000028931"/>
    </source>
</evidence>
<dbReference type="EMBL" id="CP009048">
    <property type="protein sequence ID" value="AIL59836.1"/>
    <property type="molecule type" value="Genomic_DNA"/>
</dbReference>
<evidence type="ECO:0000256" key="5">
    <source>
        <dbReference type="ARBA" id="ARBA00012667"/>
    </source>
</evidence>
<dbReference type="OrthoDB" id="9804765at2"/>
<dbReference type="AlphaFoldDB" id="A0A077F8T2"/>
<evidence type="ECO:0000256" key="2">
    <source>
        <dbReference type="ARBA" id="ARBA00003024"/>
    </source>
</evidence>
<name>A0A077F8T2_9PSED</name>